<evidence type="ECO:0000259" key="8">
    <source>
        <dbReference type="Pfam" id="PF05433"/>
    </source>
</evidence>
<evidence type="ECO:0000256" key="3">
    <source>
        <dbReference type="ARBA" id="ARBA00015281"/>
    </source>
</evidence>
<feature type="chain" id="PRO_5032910547" description="17 kDa surface antigen" evidence="7">
    <location>
        <begin position="24"/>
        <end position="179"/>
    </location>
</feature>
<dbReference type="InterPro" id="IPR008816">
    <property type="entry name" value="Gly_zipper_2TM_dom"/>
</dbReference>
<evidence type="ECO:0000256" key="4">
    <source>
        <dbReference type="ARBA" id="ARBA00023136"/>
    </source>
</evidence>
<proteinExistence type="inferred from homology"/>
<accession>A0A840YA13</accession>
<keyword evidence="7" id="KW-0732">Signal</keyword>
<name>A0A840YA13_9SPHN</name>
<protein>
    <recommendedName>
        <fullName evidence="3">17 kDa surface antigen</fullName>
    </recommendedName>
</protein>
<keyword evidence="10" id="KW-1185">Reference proteome</keyword>
<organism evidence="9 10">
    <name type="scientific">Sphingomonas xinjiangensis</name>
    <dbReference type="NCBI Taxonomy" id="643568"/>
    <lineage>
        <taxon>Bacteria</taxon>
        <taxon>Pseudomonadati</taxon>
        <taxon>Pseudomonadota</taxon>
        <taxon>Alphaproteobacteria</taxon>
        <taxon>Sphingomonadales</taxon>
        <taxon>Sphingomonadaceae</taxon>
        <taxon>Sphingomonas</taxon>
    </lineage>
</organism>
<keyword evidence="5" id="KW-0449">Lipoprotein</keyword>
<gene>
    <name evidence="9" type="ORF">FHT02_000351</name>
</gene>
<comment type="similarity">
    <text evidence="2">Belongs to the rickettsiale 17 kDa surface antigen family.</text>
</comment>
<dbReference type="PANTHER" id="PTHR35603:SF2">
    <property type="entry name" value="OUTER MEMBRANE LIPOPROTEIN"/>
    <property type="match status" value="1"/>
</dbReference>
<dbReference type="Proteomes" id="UP000527143">
    <property type="component" value="Unassembled WGS sequence"/>
</dbReference>
<evidence type="ECO:0000313" key="9">
    <source>
        <dbReference type="EMBL" id="MBB5709145.1"/>
    </source>
</evidence>
<feature type="compositionally biased region" description="Basic and acidic residues" evidence="6">
    <location>
        <begin position="32"/>
        <end position="45"/>
    </location>
</feature>
<feature type="domain" description="Glycine zipper 2TM" evidence="8">
    <location>
        <begin position="130"/>
        <end position="170"/>
    </location>
</feature>
<dbReference type="GO" id="GO:0009279">
    <property type="term" value="C:cell outer membrane"/>
    <property type="evidence" value="ECO:0007669"/>
    <property type="project" value="UniProtKB-SubCell"/>
</dbReference>
<comment type="caution">
    <text evidence="9">The sequence shown here is derived from an EMBL/GenBank/DDBJ whole genome shotgun (WGS) entry which is preliminary data.</text>
</comment>
<dbReference type="PANTHER" id="PTHR35603">
    <property type="match status" value="1"/>
</dbReference>
<evidence type="ECO:0000313" key="10">
    <source>
        <dbReference type="Proteomes" id="UP000527143"/>
    </source>
</evidence>
<evidence type="ECO:0000256" key="7">
    <source>
        <dbReference type="SAM" id="SignalP"/>
    </source>
</evidence>
<evidence type="ECO:0000256" key="1">
    <source>
        <dbReference type="ARBA" id="ARBA00004459"/>
    </source>
</evidence>
<reference evidence="9 10" key="1">
    <citation type="submission" date="2020-08" db="EMBL/GenBank/DDBJ databases">
        <title>Genomic Encyclopedia of Type Strains, Phase IV (KMG-IV): sequencing the most valuable type-strain genomes for metagenomic binning, comparative biology and taxonomic classification.</title>
        <authorList>
            <person name="Goeker M."/>
        </authorList>
    </citation>
    <scope>NUCLEOTIDE SEQUENCE [LARGE SCALE GENOMIC DNA]</scope>
    <source>
        <strain evidence="9 10">DSM 26736</strain>
    </source>
</reference>
<dbReference type="InterPro" id="IPR051407">
    <property type="entry name" value="Bact_OM_lipoprot/Surf_antigen"/>
</dbReference>
<dbReference type="RefSeq" id="WP_184083605.1">
    <property type="nucleotide sequence ID" value="NZ_JACIJF010000001.1"/>
</dbReference>
<evidence type="ECO:0000256" key="2">
    <source>
        <dbReference type="ARBA" id="ARBA00008681"/>
    </source>
</evidence>
<dbReference type="EMBL" id="JACIJF010000001">
    <property type="protein sequence ID" value="MBB5709145.1"/>
    <property type="molecule type" value="Genomic_DNA"/>
</dbReference>
<comment type="subcellular location">
    <subcellularLocation>
        <location evidence="1">Cell outer membrane</location>
        <topology evidence="1">Lipid-anchor</topology>
    </subcellularLocation>
</comment>
<dbReference type="Pfam" id="PF05433">
    <property type="entry name" value="Rick_17kDa_Anti"/>
    <property type="match status" value="1"/>
</dbReference>
<feature type="region of interest" description="Disordered" evidence="6">
    <location>
        <begin position="63"/>
        <end position="98"/>
    </location>
</feature>
<feature type="compositionally biased region" description="Basic and acidic residues" evidence="6">
    <location>
        <begin position="79"/>
        <end position="97"/>
    </location>
</feature>
<dbReference type="AlphaFoldDB" id="A0A840YA13"/>
<evidence type="ECO:0000256" key="6">
    <source>
        <dbReference type="SAM" id="MobiDB-lite"/>
    </source>
</evidence>
<keyword evidence="4" id="KW-0472">Membrane</keyword>
<sequence length="179" mass="19757">MKHLYGFAAIAAATIAAASPAAAQTGDSARYSQDEEARFDAAQRRFDTEYDTFQQALERYRRFRGSQPSWSNNPPPRPGYDDGRYDDPDYDPARDYRAGNYQERVLRTDDRVYRGNDGRYYCERPDGTTGLIVGAAAGGLFGNVIAGRRSSTVGTLLGAIAGGALGNQVQRNQQQVRCR</sequence>
<evidence type="ECO:0000256" key="5">
    <source>
        <dbReference type="ARBA" id="ARBA00023288"/>
    </source>
</evidence>
<feature type="region of interest" description="Disordered" evidence="6">
    <location>
        <begin position="19"/>
        <end position="45"/>
    </location>
</feature>
<feature type="signal peptide" evidence="7">
    <location>
        <begin position="1"/>
        <end position="23"/>
    </location>
</feature>